<comment type="caution">
    <text evidence="1">The sequence shown here is derived from an EMBL/GenBank/DDBJ whole genome shotgun (WGS) entry which is preliminary data.</text>
</comment>
<sequence length="94" mass="10172">MMTLPQHVPAASSPVRYEETQAFDNYVLATRIVHRAETLLANAENCPDAVAHIEAAFAIALSVTPGSTWAVVRIARQHLDDAKDILDARGYGLG</sequence>
<dbReference type="OrthoDB" id="9888968at2"/>
<dbReference type="RefSeq" id="WP_109696010.1">
    <property type="nucleotide sequence ID" value="NZ_QGDD01000008.1"/>
</dbReference>
<name>A0A316TPX3_9ACTN</name>
<dbReference type="Proteomes" id="UP000245507">
    <property type="component" value="Unassembled WGS sequence"/>
</dbReference>
<keyword evidence="2" id="KW-1185">Reference proteome</keyword>
<dbReference type="EMBL" id="QGDD01000008">
    <property type="protein sequence ID" value="PWN01766.1"/>
    <property type="molecule type" value="Genomic_DNA"/>
</dbReference>
<proteinExistence type="predicted"/>
<accession>A0A316TPX3</accession>
<dbReference type="AlphaFoldDB" id="A0A316TPX3"/>
<evidence type="ECO:0000313" key="2">
    <source>
        <dbReference type="Proteomes" id="UP000245507"/>
    </source>
</evidence>
<protein>
    <submittedName>
        <fullName evidence="1">Uncharacterized protein</fullName>
    </submittedName>
</protein>
<evidence type="ECO:0000313" key="1">
    <source>
        <dbReference type="EMBL" id="PWN01766.1"/>
    </source>
</evidence>
<reference evidence="1 2" key="1">
    <citation type="submission" date="2018-05" db="EMBL/GenBank/DDBJ databases">
        <title>Nocardioides silvaticus genome.</title>
        <authorList>
            <person name="Li C."/>
            <person name="Wang G."/>
        </authorList>
    </citation>
    <scope>NUCLEOTIDE SEQUENCE [LARGE SCALE GENOMIC DNA]</scope>
    <source>
        <strain evidence="1 2">CCTCC AB 2018079</strain>
    </source>
</reference>
<organism evidence="1 2">
    <name type="scientific">Nocardioides silvaticus</name>
    <dbReference type="NCBI Taxonomy" id="2201891"/>
    <lineage>
        <taxon>Bacteria</taxon>
        <taxon>Bacillati</taxon>
        <taxon>Actinomycetota</taxon>
        <taxon>Actinomycetes</taxon>
        <taxon>Propionibacteriales</taxon>
        <taxon>Nocardioidaceae</taxon>
        <taxon>Nocardioides</taxon>
    </lineage>
</organism>
<gene>
    <name evidence="1" type="ORF">DJ010_17195</name>
</gene>